<proteinExistence type="predicted"/>
<reference evidence="4" key="2">
    <citation type="submission" date="2021-04" db="EMBL/GenBank/DDBJ databases">
        <authorList>
            <person name="Gilroy R."/>
        </authorList>
    </citation>
    <scope>NUCLEOTIDE SEQUENCE</scope>
    <source>
        <strain evidence="4">CHK187-11901</strain>
    </source>
</reference>
<keyword evidence="1" id="KW-0560">Oxidoreductase</keyword>
<evidence type="ECO:0000259" key="2">
    <source>
        <dbReference type="Pfam" id="PF00465"/>
    </source>
</evidence>
<dbReference type="Gene3D" id="1.20.1090.10">
    <property type="entry name" value="Dehydroquinate synthase-like - alpha domain"/>
    <property type="match status" value="1"/>
</dbReference>
<dbReference type="SUPFAM" id="SSF56796">
    <property type="entry name" value="Dehydroquinate synthase-like"/>
    <property type="match status" value="1"/>
</dbReference>
<sequence length="381" mass="41579">MKDFIFSYPTKVYFGQDALKKAAAEQLAKSGANVMLAYGGGSIKKNGIYDEVMQTLKEYGKNVVEFSGIMSNPTYAKVQEGARLAKENKTDFILAVGGGSVIDCCKIVAAQAKLEEDIWEMEFAAHQFPAEAIPIGAIVTASGTGSEMNGGAVITNEDLHLKAGMAAFAPAFAVLDPAYTMSVPRMQVISGAFDTLSHAMETYLGSSDEDNVSDDVALAIMRNTVVNMRRLLTDINDVQARSNLMWDSAMAENGILKVGRLTDFQAHQIEHQLGAYTDCNHGQGLAVIHPAYYRHILKDDEAKFTRFARVVFDKDSAASGIDALAAFIEECGLPTKLTQLRSKVEITPELLRKVADSTNIIRCNPRTLDADEIYDIMMECM</sequence>
<evidence type="ECO:0000256" key="1">
    <source>
        <dbReference type="ARBA" id="ARBA00023002"/>
    </source>
</evidence>
<protein>
    <submittedName>
        <fullName evidence="4">Iron-containing alcohol dehydrogenase</fullName>
    </submittedName>
</protein>
<comment type="caution">
    <text evidence="4">The sequence shown here is derived from an EMBL/GenBank/DDBJ whole genome shotgun (WGS) entry which is preliminary data.</text>
</comment>
<evidence type="ECO:0000313" key="5">
    <source>
        <dbReference type="Proteomes" id="UP000823896"/>
    </source>
</evidence>
<gene>
    <name evidence="4" type="ORF">H9702_07665</name>
</gene>
<dbReference type="GO" id="GO:0005829">
    <property type="term" value="C:cytosol"/>
    <property type="evidence" value="ECO:0007669"/>
    <property type="project" value="TreeGrafter"/>
</dbReference>
<dbReference type="FunFam" id="3.40.50.1970:FF:000003">
    <property type="entry name" value="Alcohol dehydrogenase, iron-containing"/>
    <property type="match status" value="1"/>
</dbReference>
<dbReference type="Gene3D" id="3.40.50.1970">
    <property type="match status" value="1"/>
</dbReference>
<dbReference type="InterPro" id="IPR001670">
    <property type="entry name" value="ADH_Fe/GldA"/>
</dbReference>
<organism evidence="4 5">
    <name type="scientific">Candidatus Merdibacter merdavium</name>
    <dbReference type="NCBI Taxonomy" id="2838692"/>
    <lineage>
        <taxon>Bacteria</taxon>
        <taxon>Bacillati</taxon>
        <taxon>Bacillota</taxon>
        <taxon>Erysipelotrichia</taxon>
        <taxon>Erysipelotrichales</taxon>
        <taxon>Erysipelotrichaceae</taxon>
        <taxon>Merdibacter</taxon>
    </lineage>
</organism>
<dbReference type="InterPro" id="IPR056798">
    <property type="entry name" value="ADH_Fe_C"/>
</dbReference>
<dbReference type="Pfam" id="PF25137">
    <property type="entry name" value="ADH_Fe_C"/>
    <property type="match status" value="1"/>
</dbReference>
<dbReference type="GO" id="GO:1990362">
    <property type="term" value="F:butanol dehydrogenase (NAD+) activity"/>
    <property type="evidence" value="ECO:0007669"/>
    <property type="project" value="InterPro"/>
</dbReference>
<dbReference type="Proteomes" id="UP000823896">
    <property type="component" value="Unassembled WGS sequence"/>
</dbReference>
<reference evidence="4" key="1">
    <citation type="journal article" date="2021" name="PeerJ">
        <title>Extensive microbial diversity within the chicken gut microbiome revealed by metagenomics and culture.</title>
        <authorList>
            <person name="Gilroy R."/>
            <person name="Ravi A."/>
            <person name="Getino M."/>
            <person name="Pursley I."/>
            <person name="Horton D.L."/>
            <person name="Alikhan N.F."/>
            <person name="Baker D."/>
            <person name="Gharbi K."/>
            <person name="Hall N."/>
            <person name="Watson M."/>
            <person name="Adriaenssens E.M."/>
            <person name="Foster-Nyarko E."/>
            <person name="Jarju S."/>
            <person name="Secka A."/>
            <person name="Antonio M."/>
            <person name="Oren A."/>
            <person name="Chaudhuri R.R."/>
            <person name="La Ragione R."/>
            <person name="Hildebrand F."/>
            <person name="Pallen M.J."/>
        </authorList>
    </citation>
    <scope>NUCLEOTIDE SEQUENCE</scope>
    <source>
        <strain evidence="4">CHK187-11901</strain>
    </source>
</reference>
<dbReference type="AlphaFoldDB" id="A0A9D2NT04"/>
<dbReference type="InterPro" id="IPR018211">
    <property type="entry name" value="ADH_Fe_CS"/>
</dbReference>
<dbReference type="GO" id="GO:0046872">
    <property type="term" value="F:metal ion binding"/>
    <property type="evidence" value="ECO:0007669"/>
    <property type="project" value="InterPro"/>
</dbReference>
<dbReference type="GO" id="GO:0008106">
    <property type="term" value="F:alcohol dehydrogenase (NADP+) activity"/>
    <property type="evidence" value="ECO:0007669"/>
    <property type="project" value="TreeGrafter"/>
</dbReference>
<dbReference type="InterPro" id="IPR044731">
    <property type="entry name" value="BDH-like"/>
</dbReference>
<dbReference type="PROSITE" id="PS00913">
    <property type="entry name" value="ADH_IRON_1"/>
    <property type="match status" value="1"/>
</dbReference>
<feature type="domain" description="Alcohol dehydrogenase iron-type/glycerol dehydrogenase GldA" evidence="2">
    <location>
        <begin position="9"/>
        <end position="177"/>
    </location>
</feature>
<dbReference type="CDD" id="cd08187">
    <property type="entry name" value="BDH"/>
    <property type="match status" value="1"/>
</dbReference>
<accession>A0A9D2NT04</accession>
<dbReference type="EMBL" id="DWWM01000050">
    <property type="protein sequence ID" value="HJC36986.1"/>
    <property type="molecule type" value="Genomic_DNA"/>
</dbReference>
<name>A0A9D2NT04_9FIRM</name>
<evidence type="ECO:0000313" key="4">
    <source>
        <dbReference type="EMBL" id="HJC36986.1"/>
    </source>
</evidence>
<feature type="domain" description="Fe-containing alcohol dehydrogenase-like C-terminal" evidence="3">
    <location>
        <begin position="189"/>
        <end position="378"/>
    </location>
</feature>
<dbReference type="PANTHER" id="PTHR43633">
    <property type="entry name" value="ALCOHOL DEHYDROGENASE YQHD"/>
    <property type="match status" value="1"/>
</dbReference>
<dbReference type="PANTHER" id="PTHR43633:SF1">
    <property type="entry name" value="ALCOHOL DEHYDROGENASE YQHD"/>
    <property type="match status" value="1"/>
</dbReference>
<evidence type="ECO:0000259" key="3">
    <source>
        <dbReference type="Pfam" id="PF25137"/>
    </source>
</evidence>
<dbReference type="GO" id="GO:1990002">
    <property type="term" value="F:methylglyoxal reductase (NADPH) (acetol producing) activity"/>
    <property type="evidence" value="ECO:0007669"/>
    <property type="project" value="TreeGrafter"/>
</dbReference>
<dbReference type="Pfam" id="PF00465">
    <property type="entry name" value="Fe-ADH"/>
    <property type="match status" value="1"/>
</dbReference>